<dbReference type="EMBL" id="JAYMYQ010000005">
    <property type="protein sequence ID" value="KAK7328897.1"/>
    <property type="molecule type" value="Genomic_DNA"/>
</dbReference>
<proteinExistence type="inferred from homology"/>
<evidence type="ECO:0000256" key="3">
    <source>
        <dbReference type="ARBA" id="ARBA00010067"/>
    </source>
</evidence>
<feature type="compositionally biased region" description="Basic and acidic residues" evidence="8">
    <location>
        <begin position="66"/>
        <end position="75"/>
    </location>
</feature>
<evidence type="ECO:0000256" key="5">
    <source>
        <dbReference type="ARBA" id="ARBA00022475"/>
    </source>
</evidence>
<evidence type="ECO:0000256" key="6">
    <source>
        <dbReference type="ARBA" id="ARBA00023136"/>
    </source>
</evidence>
<feature type="compositionally biased region" description="Basic and acidic residues" evidence="8">
    <location>
        <begin position="131"/>
        <end position="148"/>
    </location>
</feature>
<comment type="similarity">
    <text evidence="3">Belongs to the BIG GRAIN 1 (BG1) plant protein family.</text>
</comment>
<protein>
    <recommendedName>
        <fullName evidence="11">Protein BIG GRAIN 1-like B</fullName>
    </recommendedName>
</protein>
<evidence type="ECO:0000256" key="7">
    <source>
        <dbReference type="ARBA" id="ARBA00023294"/>
    </source>
</evidence>
<dbReference type="InterPro" id="IPR039621">
    <property type="entry name" value="BG1-like"/>
</dbReference>
<evidence type="ECO:0000256" key="4">
    <source>
        <dbReference type="ARBA" id="ARBA00022448"/>
    </source>
</evidence>
<comment type="caution">
    <text evidence="9">The sequence shown here is derived from an EMBL/GenBank/DDBJ whole genome shotgun (WGS) entry which is preliminary data.</text>
</comment>
<feature type="region of interest" description="Disordered" evidence="8">
    <location>
        <begin position="56"/>
        <end position="75"/>
    </location>
</feature>
<dbReference type="Proteomes" id="UP001367508">
    <property type="component" value="Unassembled WGS sequence"/>
</dbReference>
<dbReference type="AlphaFoldDB" id="A0AAN9L6A4"/>
<organism evidence="9 10">
    <name type="scientific">Canavalia gladiata</name>
    <name type="common">Sword bean</name>
    <name type="synonym">Dolichos gladiatus</name>
    <dbReference type="NCBI Taxonomy" id="3824"/>
    <lineage>
        <taxon>Eukaryota</taxon>
        <taxon>Viridiplantae</taxon>
        <taxon>Streptophyta</taxon>
        <taxon>Embryophyta</taxon>
        <taxon>Tracheophyta</taxon>
        <taxon>Spermatophyta</taxon>
        <taxon>Magnoliopsida</taxon>
        <taxon>eudicotyledons</taxon>
        <taxon>Gunneridae</taxon>
        <taxon>Pentapetalae</taxon>
        <taxon>rosids</taxon>
        <taxon>fabids</taxon>
        <taxon>Fabales</taxon>
        <taxon>Fabaceae</taxon>
        <taxon>Papilionoideae</taxon>
        <taxon>50 kb inversion clade</taxon>
        <taxon>NPAAA clade</taxon>
        <taxon>indigoferoid/millettioid clade</taxon>
        <taxon>Phaseoleae</taxon>
        <taxon>Canavalia</taxon>
    </lineage>
</organism>
<feature type="region of interest" description="Disordered" evidence="8">
    <location>
        <begin position="94"/>
        <end position="151"/>
    </location>
</feature>
<comment type="subcellular location">
    <subcellularLocation>
        <location evidence="2">Cell membrane</location>
    </subcellularLocation>
</comment>
<dbReference type="PANTHER" id="PTHR33541:SF31">
    <property type="entry name" value="PROTEIN BIG GRAIN 1-LIKE A"/>
    <property type="match status" value="1"/>
</dbReference>
<accession>A0AAN9L6A4</accession>
<keyword evidence="6" id="KW-0472">Membrane</keyword>
<evidence type="ECO:0000256" key="1">
    <source>
        <dbReference type="ARBA" id="ARBA00002281"/>
    </source>
</evidence>
<evidence type="ECO:0000313" key="9">
    <source>
        <dbReference type="EMBL" id="KAK7328897.1"/>
    </source>
</evidence>
<feature type="region of interest" description="Disordered" evidence="8">
    <location>
        <begin position="1"/>
        <end position="22"/>
    </location>
</feature>
<dbReference type="GO" id="GO:0005886">
    <property type="term" value="C:plasma membrane"/>
    <property type="evidence" value="ECO:0007669"/>
    <property type="project" value="UniProtKB-SubCell"/>
</dbReference>
<evidence type="ECO:0008006" key="11">
    <source>
        <dbReference type="Google" id="ProtNLM"/>
    </source>
</evidence>
<dbReference type="PANTHER" id="PTHR33541">
    <property type="entry name" value="PROTEIN BIG GRAIN 1-LIKE A-RELATED"/>
    <property type="match status" value="1"/>
</dbReference>
<keyword evidence="10" id="KW-1185">Reference proteome</keyword>
<evidence type="ECO:0000256" key="8">
    <source>
        <dbReference type="SAM" id="MobiDB-lite"/>
    </source>
</evidence>
<keyword evidence="5" id="KW-1003">Cell membrane</keyword>
<keyword evidence="4" id="KW-0813">Transport</keyword>
<comment type="function">
    <text evidence="1">Involved in auxin transport. Regulator of the auxin signaling pathway.</text>
</comment>
<name>A0AAN9L6A4_CANGL</name>
<gene>
    <name evidence="9" type="ORF">VNO77_23031</name>
</gene>
<keyword evidence="7" id="KW-0927">Auxin signaling pathway</keyword>
<feature type="compositionally biased region" description="Polar residues" evidence="8">
    <location>
        <begin position="9"/>
        <end position="22"/>
    </location>
</feature>
<dbReference type="GO" id="GO:0009734">
    <property type="term" value="P:auxin-activated signaling pathway"/>
    <property type="evidence" value="ECO:0007669"/>
    <property type="project" value="UniProtKB-KW"/>
</dbReference>
<feature type="compositionally biased region" description="Low complexity" evidence="8">
    <location>
        <begin position="104"/>
        <end position="123"/>
    </location>
</feature>
<evidence type="ECO:0000313" key="10">
    <source>
        <dbReference type="Proteomes" id="UP001367508"/>
    </source>
</evidence>
<sequence length="369" mass="41472">MHTMERTIMTDQSYPQRKRTPSFSSTLLDAIYRSIDESKSNLDQDQQLGLSKETITHAPKQSHYYNHKDNKNGNKEKMNLRRAAMVEDWIGKQSSHSSQFLNNSTTSSSSESVFFSSSETVTTNRKPKSRPKPEKKQQQPQKPKREGGFARTKLRALKMYGELNQKVKQPISPGSRIASFLSSIFNSGNVKKAKMCNVGAVKDATFDHTSKSPCFSSSASSFSRRSCMTKTKPSNGIKRSVRFYPVSVILGEDNSQPCGQRYTYMNDPSLLPLPRTSSIIKEVKNNCVVAKETGYQNSGKGTSKFGFRSFYDDSDENDDDVDDDALSYSSSDLFELDHLIGAGRYQEELPVYETTNLETNKAIAKSLRL</sequence>
<reference evidence="9 10" key="1">
    <citation type="submission" date="2024-01" db="EMBL/GenBank/DDBJ databases">
        <title>The genomes of 5 underutilized Papilionoideae crops provide insights into root nodulation and disease resistanc.</title>
        <authorList>
            <person name="Jiang F."/>
        </authorList>
    </citation>
    <scope>NUCLEOTIDE SEQUENCE [LARGE SCALE GENOMIC DNA]</scope>
    <source>
        <strain evidence="9">LVBAO_FW01</strain>
        <tissue evidence="9">Leaves</tissue>
    </source>
</reference>
<evidence type="ECO:0000256" key="2">
    <source>
        <dbReference type="ARBA" id="ARBA00004236"/>
    </source>
</evidence>
<feature type="compositionally biased region" description="Polar residues" evidence="8">
    <location>
        <begin position="94"/>
        <end position="103"/>
    </location>
</feature>